<dbReference type="EMBL" id="NBIV01000102">
    <property type="protein sequence ID" value="PXF44080.1"/>
    <property type="molecule type" value="Genomic_DNA"/>
</dbReference>
<proteinExistence type="predicted"/>
<evidence type="ECO:0000256" key="1">
    <source>
        <dbReference type="SAM" id="Phobius"/>
    </source>
</evidence>
<comment type="caution">
    <text evidence="2">The sequence shown here is derived from an EMBL/GenBank/DDBJ whole genome shotgun (WGS) entry which is preliminary data.</text>
</comment>
<name>A0A2V3ISK0_9FLOR</name>
<reference evidence="2 3" key="1">
    <citation type="journal article" date="2018" name="Mol. Biol. Evol.">
        <title>Analysis of the draft genome of the red seaweed Gracilariopsis chorda provides insights into genome size evolution in Rhodophyta.</title>
        <authorList>
            <person name="Lee J."/>
            <person name="Yang E.C."/>
            <person name="Graf L."/>
            <person name="Yang J.H."/>
            <person name="Qiu H."/>
            <person name="Zel Zion U."/>
            <person name="Chan C.X."/>
            <person name="Stephens T.G."/>
            <person name="Weber A.P.M."/>
            <person name="Boo G.H."/>
            <person name="Boo S.M."/>
            <person name="Kim K.M."/>
            <person name="Shin Y."/>
            <person name="Jung M."/>
            <person name="Lee S.J."/>
            <person name="Yim H.S."/>
            <person name="Lee J.H."/>
            <person name="Bhattacharya D."/>
            <person name="Yoon H.S."/>
        </authorList>
    </citation>
    <scope>NUCLEOTIDE SEQUENCE [LARGE SCALE GENOMIC DNA]</scope>
    <source>
        <strain evidence="2 3">SKKU-2015</strain>
        <tissue evidence="2">Whole body</tissue>
    </source>
</reference>
<protein>
    <submittedName>
        <fullName evidence="2">Uncharacterized protein</fullName>
    </submittedName>
</protein>
<sequence>MEHGMETNIVSKPLKWYIMTYHEQLHAYDSQWFFSFNHCSILSRAAEMPSNDRTTNNAQPCKALLELNPTKVSKEEAILNQIKWWIAVTLFIVLITLLPAFFLARGVQHWDEIGDSIVIALGVRTVALLSKLIIKRLFDFINEGSLPYDVRGDSFFTDDNPLHQLFAERKIRDLARRKNIRERPHQMASHPKVWLALILLSYIVRLAPDILGASLVVQNEEERRPVRQTVITAPDFGFGQSGKLIPRGNCVWTRAGPQFNSGSSRRNHFGYIVWQYCVDLFRDDKVDSEVRTLVGKEANGTMVRGVFHIEVITEEVFTESWEPFSNKMRAQKVFQSVLSEENKCPDEACMRDYRTDDMRIIYRLLQKVGMHERDLKGDEKNLEKLRLSTGSVISRLDPTTRTAFIVLIATVNVIFLVQSVSNTEEAEVVCLHRAVGQLQKLPGSSFDTAIVLAQPDLTRRWSTVRGVTCFLVADEKYTVLEIMESFSEVNAVLDEDRSFDSFTRNGKRFVKVTMDCSSLGWGTEGDNVDNSVPS</sequence>
<gene>
    <name evidence="2" type="ORF">BWQ96_06161</name>
</gene>
<accession>A0A2V3ISK0</accession>
<keyword evidence="3" id="KW-1185">Reference proteome</keyword>
<organism evidence="2 3">
    <name type="scientific">Gracilariopsis chorda</name>
    <dbReference type="NCBI Taxonomy" id="448386"/>
    <lineage>
        <taxon>Eukaryota</taxon>
        <taxon>Rhodophyta</taxon>
        <taxon>Florideophyceae</taxon>
        <taxon>Rhodymeniophycidae</taxon>
        <taxon>Gracilariales</taxon>
        <taxon>Gracilariaceae</taxon>
        <taxon>Gracilariopsis</taxon>
    </lineage>
</organism>
<dbReference type="AlphaFoldDB" id="A0A2V3ISK0"/>
<feature type="transmembrane region" description="Helical" evidence="1">
    <location>
        <begin position="84"/>
        <end position="104"/>
    </location>
</feature>
<evidence type="ECO:0000313" key="3">
    <source>
        <dbReference type="Proteomes" id="UP000247409"/>
    </source>
</evidence>
<dbReference type="Proteomes" id="UP000247409">
    <property type="component" value="Unassembled WGS sequence"/>
</dbReference>
<keyword evidence="1" id="KW-0472">Membrane</keyword>
<evidence type="ECO:0000313" key="2">
    <source>
        <dbReference type="EMBL" id="PXF44080.1"/>
    </source>
</evidence>
<keyword evidence="1" id="KW-0812">Transmembrane</keyword>
<keyword evidence="1" id="KW-1133">Transmembrane helix</keyword>